<evidence type="ECO:0000256" key="3">
    <source>
        <dbReference type="ARBA" id="ARBA00023288"/>
    </source>
</evidence>
<protein>
    <recommendedName>
        <fullName evidence="6">Autophagy-related protein</fullName>
    </recommendedName>
</protein>
<dbReference type="GO" id="GO:0016020">
    <property type="term" value="C:membrane"/>
    <property type="evidence" value="ECO:0007669"/>
    <property type="project" value="UniProtKB-SubCell"/>
</dbReference>
<reference evidence="5" key="1">
    <citation type="journal article" date="2020" name="Nature">
        <title>Giant virus diversity and host interactions through global metagenomics.</title>
        <authorList>
            <person name="Schulz F."/>
            <person name="Roux S."/>
            <person name="Paez-Espino D."/>
            <person name="Jungbluth S."/>
            <person name="Walsh D.A."/>
            <person name="Denef V.J."/>
            <person name="McMahon K.D."/>
            <person name="Konstantinidis K.T."/>
            <person name="Eloe-Fadrosh E.A."/>
            <person name="Kyrpides N.C."/>
            <person name="Woyke T."/>
        </authorList>
    </citation>
    <scope>NUCLEOTIDE SEQUENCE</scope>
    <source>
        <strain evidence="5">GVMAG-M-3300009155-2</strain>
    </source>
</reference>
<evidence type="ECO:0000256" key="2">
    <source>
        <dbReference type="ARBA" id="ARBA00023136"/>
    </source>
</evidence>
<dbReference type="AlphaFoldDB" id="A0A6C0ES27"/>
<evidence type="ECO:0008006" key="6">
    <source>
        <dbReference type="Google" id="ProtNLM"/>
    </source>
</evidence>
<keyword evidence="4" id="KW-0812">Transmembrane</keyword>
<accession>A0A6C0ES27</accession>
<dbReference type="Gene3D" id="3.10.20.90">
    <property type="entry name" value="Phosphatidylinositol 3-kinase Catalytic Subunit, Chain A, domain 1"/>
    <property type="match status" value="1"/>
</dbReference>
<evidence type="ECO:0000256" key="4">
    <source>
        <dbReference type="SAM" id="Phobius"/>
    </source>
</evidence>
<keyword evidence="3" id="KW-0449">Lipoprotein</keyword>
<dbReference type="SUPFAM" id="SSF54236">
    <property type="entry name" value="Ubiquitin-like"/>
    <property type="match status" value="1"/>
</dbReference>
<organism evidence="5">
    <name type="scientific">viral metagenome</name>
    <dbReference type="NCBI Taxonomy" id="1070528"/>
    <lineage>
        <taxon>unclassified sequences</taxon>
        <taxon>metagenomes</taxon>
        <taxon>organismal metagenomes</taxon>
    </lineage>
</organism>
<feature type="transmembrane region" description="Helical" evidence="4">
    <location>
        <begin position="74"/>
        <end position="94"/>
    </location>
</feature>
<sequence length="115" mass="13504">MSYKNKISLQERKDEVNRVLEKYPDRIPIICEKNIKSKNTPEIDKNKYLVPNDLTVGQFLYVIRKRLKIGSDKALFLFINGFIPSSASFISSIYDQYKDEDGYLYILYSFENVFG</sequence>
<name>A0A6C0ES27_9ZZZZ</name>
<dbReference type="EMBL" id="MN738921">
    <property type="protein sequence ID" value="QHT31481.1"/>
    <property type="molecule type" value="Genomic_DNA"/>
</dbReference>
<dbReference type="PANTHER" id="PTHR10969">
    <property type="entry name" value="MICROTUBULE-ASSOCIATED PROTEINS 1A/1B LIGHT CHAIN 3-RELATED"/>
    <property type="match status" value="1"/>
</dbReference>
<evidence type="ECO:0000256" key="1">
    <source>
        <dbReference type="ARBA" id="ARBA00004370"/>
    </source>
</evidence>
<keyword evidence="2 4" id="KW-0472">Membrane</keyword>
<keyword evidence="4" id="KW-1133">Transmembrane helix</keyword>
<comment type="subcellular location">
    <subcellularLocation>
        <location evidence="1">Membrane</location>
    </subcellularLocation>
</comment>
<proteinExistence type="predicted"/>
<dbReference type="Pfam" id="PF02991">
    <property type="entry name" value="ATG8"/>
    <property type="match status" value="1"/>
</dbReference>
<dbReference type="InterPro" id="IPR029071">
    <property type="entry name" value="Ubiquitin-like_domsf"/>
</dbReference>
<evidence type="ECO:0000313" key="5">
    <source>
        <dbReference type="EMBL" id="QHT31481.1"/>
    </source>
</evidence>
<dbReference type="InterPro" id="IPR004241">
    <property type="entry name" value="Atg8-like"/>
</dbReference>